<organism evidence="1 2">
    <name type="scientific">Croceitalea dokdonensis DOKDO 023</name>
    <dbReference type="NCBI Taxonomy" id="1300341"/>
    <lineage>
        <taxon>Bacteria</taxon>
        <taxon>Pseudomonadati</taxon>
        <taxon>Bacteroidota</taxon>
        <taxon>Flavobacteriia</taxon>
        <taxon>Flavobacteriales</taxon>
        <taxon>Flavobacteriaceae</taxon>
        <taxon>Croceitalea</taxon>
    </lineage>
</organism>
<dbReference type="Proteomes" id="UP000050280">
    <property type="component" value="Unassembled WGS sequence"/>
</dbReference>
<comment type="caution">
    <text evidence="1">The sequence shown here is derived from an EMBL/GenBank/DDBJ whole genome shotgun (WGS) entry which is preliminary data.</text>
</comment>
<sequence length="52" mass="5756">MVDVDATLNPALNPSVFLKILSIQAKITDVKSNVFKPNQNFSSINRLLTPKN</sequence>
<keyword evidence="2" id="KW-1185">Reference proteome</keyword>
<proteinExistence type="predicted"/>
<gene>
    <name evidence="1" type="ORF">I595_205</name>
</gene>
<dbReference type="STRING" id="1300341.I595_205"/>
<name>A0A0P7B3W3_9FLAO</name>
<dbReference type="AlphaFoldDB" id="A0A0P7B3W3"/>
<evidence type="ECO:0000313" key="2">
    <source>
        <dbReference type="Proteomes" id="UP000050280"/>
    </source>
</evidence>
<reference evidence="1 2" key="1">
    <citation type="submission" date="2015-09" db="EMBL/GenBank/DDBJ databases">
        <title>Genome sequence of the marine flavobacterium Croceitalea dokdonensis DOKDO 023 that contains proton- and sodium-pumping rhodopsins.</title>
        <authorList>
            <person name="Kwon S.-K."/>
            <person name="Lee H.K."/>
            <person name="Kwak M.-J."/>
            <person name="Kim J.F."/>
        </authorList>
    </citation>
    <scope>NUCLEOTIDE SEQUENCE [LARGE SCALE GENOMIC DNA]</scope>
    <source>
        <strain evidence="1 2">DOKDO 023</strain>
    </source>
</reference>
<protein>
    <submittedName>
        <fullName evidence="1">Uncharacterized protein</fullName>
    </submittedName>
</protein>
<accession>A0A0P7B3W3</accession>
<evidence type="ECO:0000313" key="1">
    <source>
        <dbReference type="EMBL" id="KPM33302.1"/>
    </source>
</evidence>
<dbReference type="EMBL" id="LDJX01000001">
    <property type="protein sequence ID" value="KPM33302.1"/>
    <property type="molecule type" value="Genomic_DNA"/>
</dbReference>